<comment type="catalytic activity">
    <reaction evidence="14 15">
        <text>2 cob(II)alamin + reduced [electron-transfer flavoprotein] + 2 ATP = 2 adenosylcob(III)alamin + 2 triphosphate + oxidized [electron-transfer flavoprotein] + 3 H(+)</text>
        <dbReference type="Rhea" id="RHEA:28671"/>
        <dbReference type="Rhea" id="RHEA-COMP:10685"/>
        <dbReference type="Rhea" id="RHEA-COMP:10686"/>
        <dbReference type="ChEBI" id="CHEBI:15378"/>
        <dbReference type="ChEBI" id="CHEBI:16304"/>
        <dbReference type="ChEBI" id="CHEBI:18036"/>
        <dbReference type="ChEBI" id="CHEBI:18408"/>
        <dbReference type="ChEBI" id="CHEBI:30616"/>
        <dbReference type="ChEBI" id="CHEBI:57692"/>
        <dbReference type="ChEBI" id="CHEBI:58307"/>
        <dbReference type="EC" id="2.5.1.17"/>
    </reaction>
</comment>
<protein>
    <recommendedName>
        <fullName evidence="5 15">Corrinoid adenosyltransferase</fullName>
        <ecNumber evidence="4 15">2.5.1.17</ecNumber>
    </recommendedName>
    <alternativeName>
        <fullName evidence="10 15">Cob(II)alamin adenosyltransferase</fullName>
    </alternativeName>
    <alternativeName>
        <fullName evidence="12 15">Cob(II)yrinic acid a,c-diamide adenosyltransferase</fullName>
    </alternativeName>
    <alternativeName>
        <fullName evidence="11 15">Cobinamide/cobalamin adenosyltransferase</fullName>
    </alternativeName>
</protein>
<dbReference type="SUPFAM" id="SSF89028">
    <property type="entry name" value="Cobalamin adenosyltransferase-like"/>
    <property type="match status" value="1"/>
</dbReference>
<evidence type="ECO:0000256" key="6">
    <source>
        <dbReference type="ARBA" id="ARBA00022573"/>
    </source>
</evidence>
<keyword evidence="18" id="KW-1185">Reference proteome</keyword>
<comment type="similarity">
    <text evidence="2 15">Belongs to the Cob(I)alamin adenosyltransferase family.</text>
</comment>
<evidence type="ECO:0000256" key="4">
    <source>
        <dbReference type="ARBA" id="ARBA00012454"/>
    </source>
</evidence>
<proteinExistence type="inferred from homology"/>
<dbReference type="EC" id="2.5.1.17" evidence="4 15"/>
<dbReference type="PANTHER" id="PTHR12213">
    <property type="entry name" value="CORRINOID ADENOSYLTRANSFERASE"/>
    <property type="match status" value="1"/>
</dbReference>
<keyword evidence="8 15" id="KW-0547">Nucleotide-binding</keyword>
<evidence type="ECO:0000256" key="9">
    <source>
        <dbReference type="ARBA" id="ARBA00022840"/>
    </source>
</evidence>
<evidence type="ECO:0000313" key="17">
    <source>
        <dbReference type="EMBL" id="MBB6512006.1"/>
    </source>
</evidence>
<dbReference type="PANTHER" id="PTHR12213:SF0">
    <property type="entry name" value="CORRINOID ADENOSYLTRANSFERASE MMAB"/>
    <property type="match status" value="1"/>
</dbReference>
<sequence>MKLYTKTGDKGRTSVIGSRLSKDDVRVEAIGTLDEVNSYLGKAVSELDDEHFADLIADLVKIQHEIFDCGSELSNTSNEKPHQLSEEPIEYLESKIDQWTEEAPALEKFILPGGAPAAATIHIARTVTRRAERRIVTLMNQEENISHIPLQYINRLSDFLFAAARIVNSRIQVRDVEYERSAKVFHFKDKNNKE</sequence>
<feature type="domain" description="Cobalamin adenosyltransferase-like" evidence="16">
    <location>
        <begin position="3"/>
        <end position="166"/>
    </location>
</feature>
<dbReference type="EMBL" id="JACHON010000002">
    <property type="protein sequence ID" value="MBB6512006.1"/>
    <property type="molecule type" value="Genomic_DNA"/>
</dbReference>
<evidence type="ECO:0000256" key="1">
    <source>
        <dbReference type="ARBA" id="ARBA00005121"/>
    </source>
</evidence>
<evidence type="ECO:0000256" key="11">
    <source>
        <dbReference type="ARBA" id="ARBA00033334"/>
    </source>
</evidence>
<name>A0A841RKK1_9BACI</name>
<comment type="caution">
    <text evidence="17">The sequence shown here is derived from an EMBL/GenBank/DDBJ whole genome shotgun (WGS) entry which is preliminary data.</text>
</comment>
<dbReference type="RefSeq" id="WP_184244821.1">
    <property type="nucleotide sequence ID" value="NZ_BAAACU010000002.1"/>
</dbReference>
<evidence type="ECO:0000256" key="15">
    <source>
        <dbReference type="RuleBase" id="RU366026"/>
    </source>
</evidence>
<dbReference type="InterPro" id="IPR016030">
    <property type="entry name" value="CblAdoTrfase-like"/>
</dbReference>
<evidence type="ECO:0000256" key="2">
    <source>
        <dbReference type="ARBA" id="ARBA00007487"/>
    </source>
</evidence>
<keyword evidence="9 15" id="KW-0067">ATP-binding</keyword>
<dbReference type="InterPro" id="IPR036451">
    <property type="entry name" value="CblAdoTrfase-like_sf"/>
</dbReference>
<organism evidence="17 18">
    <name type="scientific">Gracilibacillus halotolerans</name>
    <dbReference type="NCBI Taxonomy" id="74386"/>
    <lineage>
        <taxon>Bacteria</taxon>
        <taxon>Bacillati</taxon>
        <taxon>Bacillota</taxon>
        <taxon>Bacilli</taxon>
        <taxon>Bacillales</taxon>
        <taxon>Bacillaceae</taxon>
        <taxon>Gracilibacillus</taxon>
    </lineage>
</organism>
<comment type="pathway">
    <text evidence="1 15">Cofactor biosynthesis; adenosylcobalamin biosynthesis; adenosylcobalamin from cob(II)yrinate a,c-diamide: step 2/7.</text>
</comment>
<evidence type="ECO:0000259" key="16">
    <source>
        <dbReference type="Pfam" id="PF01923"/>
    </source>
</evidence>
<dbReference type="FunFam" id="1.20.1200.10:FF:000001">
    <property type="entry name" value="Cob(I)yrinic acid a,c-diamide adenosyltransferase"/>
    <property type="match status" value="1"/>
</dbReference>
<dbReference type="GO" id="GO:0005524">
    <property type="term" value="F:ATP binding"/>
    <property type="evidence" value="ECO:0007669"/>
    <property type="project" value="UniProtKB-UniRule"/>
</dbReference>
<reference evidence="17 18" key="1">
    <citation type="submission" date="2020-08" db="EMBL/GenBank/DDBJ databases">
        <title>Genomic Encyclopedia of Type Strains, Phase IV (KMG-IV): sequencing the most valuable type-strain genomes for metagenomic binning, comparative biology and taxonomic classification.</title>
        <authorList>
            <person name="Goeker M."/>
        </authorList>
    </citation>
    <scope>NUCLEOTIDE SEQUENCE [LARGE SCALE GENOMIC DNA]</scope>
    <source>
        <strain evidence="17 18">DSM 11805</strain>
    </source>
</reference>
<evidence type="ECO:0000256" key="14">
    <source>
        <dbReference type="ARBA" id="ARBA00048692"/>
    </source>
</evidence>
<dbReference type="Proteomes" id="UP000572212">
    <property type="component" value="Unassembled WGS sequence"/>
</dbReference>
<evidence type="ECO:0000256" key="10">
    <source>
        <dbReference type="ARBA" id="ARBA00031529"/>
    </source>
</evidence>
<keyword evidence="6 15" id="KW-0169">Cobalamin biosynthesis</keyword>
<evidence type="ECO:0000256" key="13">
    <source>
        <dbReference type="ARBA" id="ARBA00048555"/>
    </source>
</evidence>
<evidence type="ECO:0000313" key="18">
    <source>
        <dbReference type="Proteomes" id="UP000572212"/>
    </source>
</evidence>
<dbReference type="AlphaFoldDB" id="A0A841RKK1"/>
<dbReference type="NCBIfam" id="TIGR00636">
    <property type="entry name" value="PduO_Nterm"/>
    <property type="match status" value="1"/>
</dbReference>
<dbReference type="Gene3D" id="1.20.1200.10">
    <property type="entry name" value="Cobalamin adenosyltransferase-like"/>
    <property type="match status" value="1"/>
</dbReference>
<keyword evidence="7 15" id="KW-0808">Transferase</keyword>
<dbReference type="InterPro" id="IPR029499">
    <property type="entry name" value="PduO-typ"/>
</dbReference>
<dbReference type="GO" id="GO:0009236">
    <property type="term" value="P:cobalamin biosynthetic process"/>
    <property type="evidence" value="ECO:0007669"/>
    <property type="project" value="UniProtKB-UniRule"/>
</dbReference>
<evidence type="ECO:0000256" key="5">
    <source>
        <dbReference type="ARBA" id="ARBA00020963"/>
    </source>
</evidence>
<dbReference type="GO" id="GO:0008817">
    <property type="term" value="F:corrinoid adenosyltransferase activity"/>
    <property type="evidence" value="ECO:0007669"/>
    <property type="project" value="UniProtKB-UniRule"/>
</dbReference>
<comment type="catalytic activity">
    <reaction evidence="13 15">
        <text>2 cob(II)yrinate a,c diamide + reduced [electron-transfer flavoprotein] + 2 ATP = 2 adenosylcob(III)yrinate a,c-diamide + 2 triphosphate + oxidized [electron-transfer flavoprotein] + 3 H(+)</text>
        <dbReference type="Rhea" id="RHEA:11528"/>
        <dbReference type="Rhea" id="RHEA-COMP:10685"/>
        <dbReference type="Rhea" id="RHEA-COMP:10686"/>
        <dbReference type="ChEBI" id="CHEBI:15378"/>
        <dbReference type="ChEBI" id="CHEBI:18036"/>
        <dbReference type="ChEBI" id="CHEBI:30616"/>
        <dbReference type="ChEBI" id="CHEBI:57692"/>
        <dbReference type="ChEBI" id="CHEBI:58307"/>
        <dbReference type="ChEBI" id="CHEBI:58503"/>
        <dbReference type="ChEBI" id="CHEBI:58537"/>
        <dbReference type="EC" id="2.5.1.17"/>
    </reaction>
</comment>
<evidence type="ECO:0000256" key="12">
    <source>
        <dbReference type="ARBA" id="ARBA00033354"/>
    </source>
</evidence>
<comment type="subunit">
    <text evidence="3">Homotrimer.</text>
</comment>
<dbReference type="Pfam" id="PF01923">
    <property type="entry name" value="Cob_adeno_trans"/>
    <property type="match status" value="1"/>
</dbReference>
<evidence type="ECO:0000256" key="7">
    <source>
        <dbReference type="ARBA" id="ARBA00022679"/>
    </source>
</evidence>
<dbReference type="UniPathway" id="UPA00148">
    <property type="reaction ID" value="UER00233"/>
</dbReference>
<evidence type="ECO:0000256" key="8">
    <source>
        <dbReference type="ARBA" id="ARBA00022741"/>
    </source>
</evidence>
<evidence type="ECO:0000256" key="3">
    <source>
        <dbReference type="ARBA" id="ARBA00011233"/>
    </source>
</evidence>
<gene>
    <name evidence="17" type="ORF">GGQ92_000787</name>
</gene>
<accession>A0A841RKK1</accession>